<accession>A0A126T7S0</accession>
<dbReference type="GO" id="GO:0005524">
    <property type="term" value="F:ATP binding"/>
    <property type="evidence" value="ECO:0007669"/>
    <property type="project" value="UniProtKB-KW"/>
</dbReference>
<name>A0A126T7S0_9GAMM</name>
<evidence type="ECO:0000259" key="6">
    <source>
        <dbReference type="PROSITE" id="PS50893"/>
    </source>
</evidence>
<gene>
    <name evidence="7" type="ORF">JT25_016805</name>
</gene>
<keyword evidence="5" id="KW-0029">Amino-acid transport</keyword>
<dbReference type="PROSITE" id="PS50893">
    <property type="entry name" value="ABC_TRANSPORTER_2"/>
    <property type="match status" value="1"/>
</dbReference>
<evidence type="ECO:0000313" key="7">
    <source>
        <dbReference type="EMBL" id="AMK78121.1"/>
    </source>
</evidence>
<sequence length="257" mass="28047">MLNISALQQYYGASHTLWDLELNVPAGACVCLMGRNGVGKTTLLKAIMGLLPVADGSIQFDGVELAKAKAESRAEMGIGYVPQGREIFPLLTVEENLKTGLRAANKHGIKKVPDSIFEIFPVLKQMLKRRGGDLSGGQQQQLAIGRALVLNPRLLILDEPTEGIQPNIVSEIGDVIIRLNKSRGVATPTPKPETGEIHQAIDRIHKELGVTVLLVEQKLPFARKVANQFCIMDRGRHVAVGAMNELADDMVKRYLTV</sequence>
<dbReference type="AlphaFoldDB" id="A0A126T7S0"/>
<protein>
    <submittedName>
        <fullName evidence="7">Urea ABC transporter ATP-binding subunit UrtE</fullName>
    </submittedName>
</protein>
<dbReference type="KEGG" id="mdn:JT25_016805"/>
<dbReference type="GO" id="GO:0015658">
    <property type="term" value="F:branched-chain amino acid transmembrane transporter activity"/>
    <property type="evidence" value="ECO:0007669"/>
    <property type="project" value="TreeGrafter"/>
</dbReference>
<dbReference type="CDD" id="cd03224">
    <property type="entry name" value="ABC_TM1139_LivF_branched"/>
    <property type="match status" value="1"/>
</dbReference>
<dbReference type="PANTHER" id="PTHR43820">
    <property type="entry name" value="HIGH-AFFINITY BRANCHED-CHAIN AMINO ACID TRANSPORT ATP-BINDING PROTEIN LIVF"/>
    <property type="match status" value="1"/>
</dbReference>
<dbReference type="InterPro" id="IPR027417">
    <property type="entry name" value="P-loop_NTPase"/>
</dbReference>
<dbReference type="STRING" id="1538553.JT25_016805"/>
<keyword evidence="3" id="KW-0547">Nucleotide-binding</keyword>
<evidence type="ECO:0000256" key="3">
    <source>
        <dbReference type="ARBA" id="ARBA00022741"/>
    </source>
</evidence>
<dbReference type="InterPro" id="IPR052156">
    <property type="entry name" value="BCAA_Transport_ATP-bd_LivF"/>
</dbReference>
<dbReference type="PANTHER" id="PTHR43820:SF5">
    <property type="entry name" value="HIGH-AFFINITY BRANCHED-CHAIN AMINO ACID TRANSPORT ATP-BINDING PROTEIN"/>
    <property type="match status" value="1"/>
</dbReference>
<dbReference type="Proteomes" id="UP000030512">
    <property type="component" value="Chromosome"/>
</dbReference>
<dbReference type="InterPro" id="IPR003439">
    <property type="entry name" value="ABC_transporter-like_ATP-bd"/>
</dbReference>
<organism evidence="7 8">
    <name type="scientific">Methylomonas denitrificans</name>
    <dbReference type="NCBI Taxonomy" id="1538553"/>
    <lineage>
        <taxon>Bacteria</taxon>
        <taxon>Pseudomonadati</taxon>
        <taxon>Pseudomonadota</taxon>
        <taxon>Gammaproteobacteria</taxon>
        <taxon>Methylococcales</taxon>
        <taxon>Methylococcaceae</taxon>
        <taxon>Methylomonas</taxon>
    </lineage>
</organism>
<dbReference type="Gene3D" id="3.40.50.300">
    <property type="entry name" value="P-loop containing nucleotide triphosphate hydrolases"/>
    <property type="match status" value="2"/>
</dbReference>
<dbReference type="SUPFAM" id="SSF52540">
    <property type="entry name" value="P-loop containing nucleoside triphosphate hydrolases"/>
    <property type="match status" value="1"/>
</dbReference>
<dbReference type="SMART" id="SM00382">
    <property type="entry name" value="AAA"/>
    <property type="match status" value="1"/>
</dbReference>
<proteinExistence type="inferred from homology"/>
<dbReference type="GO" id="GO:0016887">
    <property type="term" value="F:ATP hydrolysis activity"/>
    <property type="evidence" value="ECO:0007669"/>
    <property type="project" value="InterPro"/>
</dbReference>
<evidence type="ECO:0000256" key="5">
    <source>
        <dbReference type="ARBA" id="ARBA00022970"/>
    </source>
</evidence>
<reference evidence="7 8" key="1">
    <citation type="journal article" date="2015" name="Environ. Microbiol.">
        <title>Methane oxidation coupled to nitrate reduction under hypoxia by the Gammaproteobacterium Methylomonas denitrificans, sp. nov. type strain FJG1.</title>
        <authorList>
            <person name="Kits K.D."/>
            <person name="Klotz M.G."/>
            <person name="Stein L.Y."/>
        </authorList>
    </citation>
    <scope>NUCLEOTIDE SEQUENCE [LARGE SCALE GENOMIC DNA]</scope>
    <source>
        <strain evidence="7 8">FJG1</strain>
    </source>
</reference>
<dbReference type="OrthoDB" id="9776369at2"/>
<evidence type="ECO:0000313" key="8">
    <source>
        <dbReference type="Proteomes" id="UP000030512"/>
    </source>
</evidence>
<dbReference type="GO" id="GO:0015807">
    <property type="term" value="P:L-amino acid transport"/>
    <property type="evidence" value="ECO:0007669"/>
    <property type="project" value="TreeGrafter"/>
</dbReference>
<keyword evidence="4 7" id="KW-0067">ATP-binding</keyword>
<dbReference type="RefSeq" id="WP_036276007.1">
    <property type="nucleotide sequence ID" value="NZ_CP014476.1"/>
</dbReference>
<keyword evidence="2" id="KW-0813">Transport</keyword>
<keyword evidence="8" id="KW-1185">Reference proteome</keyword>
<dbReference type="InterPro" id="IPR003593">
    <property type="entry name" value="AAA+_ATPase"/>
</dbReference>
<dbReference type="Pfam" id="PF00005">
    <property type="entry name" value="ABC_tran"/>
    <property type="match status" value="1"/>
</dbReference>
<feature type="domain" description="ABC transporter" evidence="6">
    <location>
        <begin position="2"/>
        <end position="257"/>
    </location>
</feature>
<comment type="similarity">
    <text evidence="1">Belongs to the ABC transporter superfamily.</text>
</comment>
<evidence type="ECO:0000256" key="2">
    <source>
        <dbReference type="ARBA" id="ARBA00022448"/>
    </source>
</evidence>
<evidence type="ECO:0000256" key="1">
    <source>
        <dbReference type="ARBA" id="ARBA00005417"/>
    </source>
</evidence>
<dbReference type="EMBL" id="CP014476">
    <property type="protein sequence ID" value="AMK78121.1"/>
    <property type="molecule type" value="Genomic_DNA"/>
</dbReference>
<evidence type="ECO:0000256" key="4">
    <source>
        <dbReference type="ARBA" id="ARBA00022840"/>
    </source>
</evidence>